<name>A0A0B7A086_9EUPU</name>
<evidence type="ECO:0000313" key="1">
    <source>
        <dbReference type="EMBL" id="CEK74283.1"/>
    </source>
</evidence>
<protein>
    <submittedName>
        <fullName evidence="1">Uncharacterized protein</fullName>
    </submittedName>
</protein>
<dbReference type="EMBL" id="HACG01027418">
    <property type="protein sequence ID" value="CEK74283.1"/>
    <property type="molecule type" value="Transcribed_RNA"/>
</dbReference>
<reference evidence="1" key="1">
    <citation type="submission" date="2014-12" db="EMBL/GenBank/DDBJ databases">
        <title>Insight into the proteome of Arion vulgaris.</title>
        <authorList>
            <person name="Aradska J."/>
            <person name="Bulat T."/>
            <person name="Smidak R."/>
            <person name="Sarate P."/>
            <person name="Gangsoo J."/>
            <person name="Sialana F."/>
            <person name="Bilban M."/>
            <person name="Lubec G."/>
        </authorList>
    </citation>
    <scope>NUCLEOTIDE SEQUENCE</scope>
    <source>
        <tissue evidence="1">Skin</tissue>
    </source>
</reference>
<dbReference type="AlphaFoldDB" id="A0A0B7A086"/>
<proteinExistence type="predicted"/>
<sequence>MPKKLKLTYIEMRDCWKKYCNCWVTYKYRNEPITFTARGEHLTFTPQRP</sequence>
<feature type="non-terminal residue" evidence="1">
    <location>
        <position position="49"/>
    </location>
</feature>
<accession>A0A0B7A086</accession>
<gene>
    <name evidence="1" type="primary">ORF90448</name>
</gene>
<organism evidence="1">
    <name type="scientific">Arion vulgaris</name>
    <dbReference type="NCBI Taxonomy" id="1028688"/>
    <lineage>
        <taxon>Eukaryota</taxon>
        <taxon>Metazoa</taxon>
        <taxon>Spiralia</taxon>
        <taxon>Lophotrochozoa</taxon>
        <taxon>Mollusca</taxon>
        <taxon>Gastropoda</taxon>
        <taxon>Heterobranchia</taxon>
        <taxon>Euthyneura</taxon>
        <taxon>Panpulmonata</taxon>
        <taxon>Eupulmonata</taxon>
        <taxon>Stylommatophora</taxon>
        <taxon>Helicina</taxon>
        <taxon>Arionoidea</taxon>
        <taxon>Arionidae</taxon>
        <taxon>Arion</taxon>
    </lineage>
</organism>